<name>A0A248JYB6_9PROT</name>
<evidence type="ECO:0008006" key="3">
    <source>
        <dbReference type="Google" id="ProtNLM"/>
    </source>
</evidence>
<dbReference type="Proteomes" id="UP000197153">
    <property type="component" value="Chromosome 2"/>
</dbReference>
<keyword evidence="2" id="KW-1185">Reference proteome</keyword>
<evidence type="ECO:0000313" key="2">
    <source>
        <dbReference type="Proteomes" id="UP000197153"/>
    </source>
</evidence>
<proteinExistence type="predicted"/>
<dbReference type="KEGG" id="nao:Y958_20385"/>
<sequence>MTFSFDDVRAQALAWPGVEDGISYGTPALKVRGKLLTRLREDGDTLVVTGVDTDERVLLMAIEPAVYHLTDHYVGWPIVLARLSAIPDQSSLDKVMGLLHRQWRAVAPKTLVRRFDAAGSA</sequence>
<dbReference type="AlphaFoldDB" id="A0A248JYB6"/>
<accession>A0A248JYB6</accession>
<reference evidence="1 2" key="1">
    <citation type="submission" date="2017-06" db="EMBL/GenBank/DDBJ databases">
        <title>Complete genome sequence of Nitrospirillum amazonense strain CBAmC, an endophytic nitrogen-fixing and plant growth-promoting bacterium, isolated from sugarcane.</title>
        <authorList>
            <person name="Schwab S."/>
            <person name="dos Santos Teixeira K.R."/>
            <person name="Simoes Araujo J.L."/>
            <person name="Soares Vidal M."/>
            <person name="Borges de Freitas H.R."/>
            <person name="Rivello Crivelaro A.L."/>
            <person name="Bueno de Camargo Nunes A."/>
            <person name="dos Santos C.M."/>
            <person name="Palmeira da Silva Rosa D."/>
            <person name="da Silva Padilha D."/>
            <person name="da Silva E."/>
            <person name="Araujo Terra L."/>
            <person name="Soares Mendes V."/>
            <person name="Farinelli L."/>
            <person name="Magalhaes Cruz L."/>
            <person name="Baldani J.I."/>
        </authorList>
    </citation>
    <scope>NUCLEOTIDE SEQUENCE [LARGE SCALE GENOMIC DNA]</scope>
    <source>
        <strain evidence="1 2">CBAmC</strain>
    </source>
</reference>
<dbReference type="EMBL" id="CP022111">
    <property type="protein sequence ID" value="ASG23194.1"/>
    <property type="molecule type" value="Genomic_DNA"/>
</dbReference>
<evidence type="ECO:0000313" key="1">
    <source>
        <dbReference type="EMBL" id="ASG23194.1"/>
    </source>
</evidence>
<protein>
    <recommendedName>
        <fullName evidence="3">MmcQ/YjbR family DNA-binding protein</fullName>
    </recommendedName>
</protein>
<gene>
    <name evidence="1" type="ORF">Y958_20385</name>
</gene>
<dbReference type="RefSeq" id="WP_088873707.1">
    <property type="nucleotide sequence ID" value="NZ_CP022111.1"/>
</dbReference>
<organism evidence="1 2">
    <name type="scientific">Nitrospirillum viridazoti CBAmc</name>
    <dbReference type="NCBI Taxonomy" id="1441467"/>
    <lineage>
        <taxon>Bacteria</taxon>
        <taxon>Pseudomonadati</taxon>
        <taxon>Pseudomonadota</taxon>
        <taxon>Alphaproteobacteria</taxon>
        <taxon>Rhodospirillales</taxon>
        <taxon>Azospirillaceae</taxon>
        <taxon>Nitrospirillum</taxon>
        <taxon>Nitrospirillum viridazoti</taxon>
    </lineage>
</organism>